<keyword evidence="3" id="KW-1185">Reference proteome</keyword>
<reference evidence="2 3" key="1">
    <citation type="submission" date="2019-01" db="EMBL/GenBank/DDBJ databases">
        <title>Draft genome sequences of the type strains of six Macrococcus species.</title>
        <authorList>
            <person name="Mazhar S."/>
            <person name="Altermann E."/>
            <person name="Hill C."/>
            <person name="Mcauliffe O."/>
        </authorList>
    </citation>
    <scope>NUCLEOTIDE SEQUENCE [LARGE SCALE GENOMIC DNA]</scope>
    <source>
        <strain evidence="2 3">CCM4811</strain>
    </source>
</reference>
<gene>
    <name evidence="2" type="ORF">ERX27_01600</name>
</gene>
<keyword evidence="1" id="KW-0472">Membrane</keyword>
<dbReference type="EMBL" id="SCWA01000002">
    <property type="protein sequence ID" value="TDL98815.1"/>
    <property type="molecule type" value="Genomic_DNA"/>
</dbReference>
<evidence type="ECO:0000256" key="1">
    <source>
        <dbReference type="SAM" id="Phobius"/>
    </source>
</evidence>
<feature type="transmembrane region" description="Helical" evidence="1">
    <location>
        <begin position="99"/>
        <end position="125"/>
    </location>
</feature>
<feature type="transmembrane region" description="Helical" evidence="1">
    <location>
        <begin position="6"/>
        <end position="27"/>
    </location>
</feature>
<dbReference type="OrthoDB" id="2418323at2"/>
<evidence type="ECO:0000313" key="2">
    <source>
        <dbReference type="EMBL" id="TDL98815.1"/>
    </source>
</evidence>
<evidence type="ECO:0000313" key="3">
    <source>
        <dbReference type="Proteomes" id="UP000295310"/>
    </source>
</evidence>
<proteinExistence type="predicted"/>
<dbReference type="RefSeq" id="WP_133431083.1">
    <property type="nucleotide sequence ID" value="NZ_SCWA01000002.1"/>
</dbReference>
<protein>
    <submittedName>
        <fullName evidence="2">Uncharacterized protein</fullName>
    </submittedName>
</protein>
<comment type="caution">
    <text evidence="2">The sequence shown here is derived from an EMBL/GenBank/DDBJ whole genome shotgun (WGS) entry which is preliminary data.</text>
</comment>
<keyword evidence="1" id="KW-0812">Transmembrane</keyword>
<keyword evidence="1" id="KW-1133">Transmembrane helix</keyword>
<organism evidence="2 3">
    <name type="scientific">Macrococcus brunensis</name>
    <dbReference type="NCBI Taxonomy" id="198483"/>
    <lineage>
        <taxon>Bacteria</taxon>
        <taxon>Bacillati</taxon>
        <taxon>Bacillota</taxon>
        <taxon>Bacilli</taxon>
        <taxon>Bacillales</taxon>
        <taxon>Staphylococcaceae</taxon>
        <taxon>Macrococcus</taxon>
    </lineage>
</organism>
<accession>A0A4R6BG27</accession>
<feature type="transmembrane region" description="Helical" evidence="1">
    <location>
        <begin position="74"/>
        <end position="92"/>
    </location>
</feature>
<dbReference type="Proteomes" id="UP000295310">
    <property type="component" value="Unassembled WGS sequence"/>
</dbReference>
<dbReference type="AlphaFoldDB" id="A0A4R6BG27"/>
<name>A0A4R6BG27_9STAP</name>
<sequence>MVISLIITGAVMLFPLKIMILTFDPGFINEFTGGWNHRIREMIQEERISYSQGMLLIFNYEMTVSVMRRAVLGLSIWLVSLAAVLITALNVIRKSLLNILLVVAIVISLPLVIVPVLLIGVLIVVNMKKSLTD</sequence>